<gene>
    <name evidence="7" type="ORF">TDSAC_1622</name>
</gene>
<dbReference type="GO" id="GO:0043565">
    <property type="term" value="F:sequence-specific DNA binding"/>
    <property type="evidence" value="ECO:0007669"/>
    <property type="project" value="InterPro"/>
</dbReference>
<dbReference type="Gene3D" id="3.30.450.20">
    <property type="entry name" value="PAS domain"/>
    <property type="match status" value="1"/>
</dbReference>
<dbReference type="InterPro" id="IPR002078">
    <property type="entry name" value="Sigma_54_int"/>
</dbReference>
<dbReference type="InterPro" id="IPR009057">
    <property type="entry name" value="Homeodomain-like_sf"/>
</dbReference>
<keyword evidence="8" id="KW-1185">Reference proteome</keyword>
<keyword evidence="1" id="KW-0547">Nucleotide-binding</keyword>
<dbReference type="Pfam" id="PF02954">
    <property type="entry name" value="HTH_8"/>
    <property type="match status" value="1"/>
</dbReference>
<dbReference type="InterPro" id="IPR027417">
    <property type="entry name" value="P-loop_NTPase"/>
</dbReference>
<evidence type="ECO:0000256" key="2">
    <source>
        <dbReference type="ARBA" id="ARBA00022840"/>
    </source>
</evidence>
<sequence>MKNVIALFDIDNINISEVSTLLLDNVNDGIYAVDIDFKIIFFNKAAEHITGVTKEEAISKRCYDVFRSNMCLNNCPIKEALEKGSCTKRHGYIIDSSGNKVFISVSNVLIKNLSNEIVSVAQVFRDQSEIMALREEILKVEENFCFTSKNLQMQKNFSLLKTALPNINKIYIIGEKGTGKSNLVKWILKNKNIKNFSEFSLKTIKELNLERIFSDFDAIHIKDLDFITKEFKIKLSNFLKNLSNINNKLIIFSSSKDYFPRDEFYFNINEFKFEIIPLRFRKEDIMFCAESFLFHFSKIYDKNISGFTQEAINALISYEFPENIEELRNIIERAVLICSEERIDVSHLPETLQKEVNIKEGIISKEKEIILSALKKNNFNRDLTAKELGLTRSTFFRKLKKLKIEVPKSKRSRKN</sequence>
<dbReference type="InterPro" id="IPR035965">
    <property type="entry name" value="PAS-like_dom_sf"/>
</dbReference>
<dbReference type="Proteomes" id="UP000244792">
    <property type="component" value="Chromosome"/>
</dbReference>
<dbReference type="Gene3D" id="3.40.50.300">
    <property type="entry name" value="P-loop containing nucleotide triphosphate hydrolases"/>
    <property type="match status" value="1"/>
</dbReference>
<dbReference type="SMART" id="SM00091">
    <property type="entry name" value="PAS"/>
    <property type="match status" value="1"/>
</dbReference>
<dbReference type="OrthoDB" id="9803970at2"/>
<dbReference type="InterPro" id="IPR002197">
    <property type="entry name" value="HTH_Fis"/>
</dbReference>
<feature type="domain" description="Sigma-54 factor interaction" evidence="5">
    <location>
        <begin position="261"/>
        <end position="336"/>
    </location>
</feature>
<accession>A0A2R4W2M5</accession>
<keyword evidence="2" id="KW-0067">ATP-binding</keyword>
<evidence type="ECO:0000256" key="3">
    <source>
        <dbReference type="ARBA" id="ARBA00023015"/>
    </source>
</evidence>
<dbReference type="KEGG" id="taci:TDSAC_1622"/>
<dbReference type="SUPFAM" id="SSF52540">
    <property type="entry name" value="P-loop containing nucleoside triphosphate hydrolases"/>
    <property type="match status" value="1"/>
</dbReference>
<dbReference type="NCBIfam" id="TIGR00229">
    <property type="entry name" value="sensory_box"/>
    <property type="match status" value="1"/>
</dbReference>
<evidence type="ECO:0000256" key="4">
    <source>
        <dbReference type="ARBA" id="ARBA00023163"/>
    </source>
</evidence>
<dbReference type="InterPro" id="IPR058031">
    <property type="entry name" value="AAA_lid_NorR"/>
</dbReference>
<evidence type="ECO:0000313" key="8">
    <source>
        <dbReference type="Proteomes" id="UP000244792"/>
    </source>
</evidence>
<reference evidence="7 8" key="1">
    <citation type="submission" date="2017-04" db="EMBL/GenBank/DDBJ databases">
        <title>Genomic insights into metabolism of Thermodesulfobium acidiphilum.</title>
        <authorList>
            <person name="Toshchakov S.V."/>
            <person name="Frolov E.N."/>
            <person name="Kublanov I.V."/>
            <person name="Samarov N.I."/>
            <person name="Novikov A."/>
            <person name="Lebedinsky A.V."/>
            <person name="Bonch-Osmolovskaya E.A."/>
            <person name="Chernyh N.A."/>
        </authorList>
    </citation>
    <scope>NUCLEOTIDE SEQUENCE [LARGE SCALE GENOMIC DNA]</scope>
    <source>
        <strain evidence="7 8">3127-1</strain>
    </source>
</reference>
<dbReference type="Pfam" id="PF13426">
    <property type="entry name" value="PAS_9"/>
    <property type="match status" value="1"/>
</dbReference>
<dbReference type="EMBL" id="CP020921">
    <property type="protein sequence ID" value="AWB10958.1"/>
    <property type="molecule type" value="Genomic_DNA"/>
</dbReference>
<dbReference type="PROSITE" id="PS50045">
    <property type="entry name" value="SIGMA54_INTERACT_4"/>
    <property type="match status" value="1"/>
</dbReference>
<dbReference type="PROSITE" id="PS50112">
    <property type="entry name" value="PAS"/>
    <property type="match status" value="1"/>
</dbReference>
<evidence type="ECO:0000259" key="5">
    <source>
        <dbReference type="PROSITE" id="PS50045"/>
    </source>
</evidence>
<dbReference type="Pfam" id="PF25601">
    <property type="entry name" value="AAA_lid_14"/>
    <property type="match status" value="1"/>
</dbReference>
<evidence type="ECO:0000259" key="6">
    <source>
        <dbReference type="PROSITE" id="PS50112"/>
    </source>
</evidence>
<dbReference type="GO" id="GO:0006355">
    <property type="term" value="P:regulation of DNA-templated transcription"/>
    <property type="evidence" value="ECO:0007669"/>
    <property type="project" value="InterPro"/>
</dbReference>
<keyword evidence="3" id="KW-0805">Transcription regulation</keyword>
<dbReference type="PANTHER" id="PTHR32071">
    <property type="entry name" value="TRANSCRIPTIONAL REGULATORY PROTEIN"/>
    <property type="match status" value="1"/>
</dbReference>
<keyword evidence="4" id="KW-0804">Transcription</keyword>
<dbReference type="SUPFAM" id="SSF55785">
    <property type="entry name" value="PYP-like sensor domain (PAS domain)"/>
    <property type="match status" value="1"/>
</dbReference>
<dbReference type="GO" id="GO:0005524">
    <property type="term" value="F:ATP binding"/>
    <property type="evidence" value="ECO:0007669"/>
    <property type="project" value="UniProtKB-KW"/>
</dbReference>
<name>A0A2R4W2M5_THEAF</name>
<dbReference type="PRINTS" id="PR01590">
    <property type="entry name" value="HTHFIS"/>
</dbReference>
<evidence type="ECO:0000313" key="7">
    <source>
        <dbReference type="EMBL" id="AWB10958.1"/>
    </source>
</evidence>
<dbReference type="InterPro" id="IPR000014">
    <property type="entry name" value="PAS"/>
</dbReference>
<dbReference type="Gene3D" id="1.10.8.60">
    <property type="match status" value="1"/>
</dbReference>
<dbReference type="RefSeq" id="WP_108309866.1">
    <property type="nucleotide sequence ID" value="NZ_CP020921.1"/>
</dbReference>
<organism evidence="7 8">
    <name type="scientific">Thermodesulfobium acidiphilum</name>
    <dbReference type="NCBI Taxonomy" id="1794699"/>
    <lineage>
        <taxon>Bacteria</taxon>
        <taxon>Pseudomonadati</taxon>
        <taxon>Thermodesulfobiota</taxon>
        <taxon>Thermodesulfobiia</taxon>
        <taxon>Thermodesulfobiales</taxon>
        <taxon>Thermodesulfobiaceae</taxon>
        <taxon>Thermodesulfobium</taxon>
    </lineage>
</organism>
<dbReference type="CDD" id="cd00130">
    <property type="entry name" value="PAS"/>
    <property type="match status" value="1"/>
</dbReference>
<feature type="domain" description="PAS" evidence="6">
    <location>
        <begin position="22"/>
        <end position="60"/>
    </location>
</feature>
<proteinExistence type="predicted"/>
<dbReference type="AlphaFoldDB" id="A0A2R4W2M5"/>
<evidence type="ECO:0000256" key="1">
    <source>
        <dbReference type="ARBA" id="ARBA00022741"/>
    </source>
</evidence>
<protein>
    <submittedName>
        <fullName evidence="7">PAS domain S-box-containing protein</fullName>
    </submittedName>
</protein>
<dbReference type="Gene3D" id="1.10.10.60">
    <property type="entry name" value="Homeodomain-like"/>
    <property type="match status" value="1"/>
</dbReference>
<dbReference type="SUPFAM" id="SSF46689">
    <property type="entry name" value="Homeodomain-like"/>
    <property type="match status" value="1"/>
</dbReference>